<dbReference type="GO" id="GO:0005506">
    <property type="term" value="F:iron ion binding"/>
    <property type="evidence" value="ECO:0007669"/>
    <property type="project" value="InterPro"/>
</dbReference>
<dbReference type="InterPro" id="IPR002401">
    <property type="entry name" value="Cyt_P450_E_grp-I"/>
</dbReference>
<keyword evidence="3 6" id="KW-0349">Heme</keyword>
<evidence type="ECO:0000256" key="1">
    <source>
        <dbReference type="ARBA" id="ARBA00001971"/>
    </source>
</evidence>
<keyword evidence="4 6" id="KW-0479">Metal-binding</keyword>
<dbReference type="InterPro" id="IPR050121">
    <property type="entry name" value="Cytochrome_P450_monoxygenase"/>
</dbReference>
<dbReference type="AlphaFoldDB" id="A0AAE1LXL0"/>
<evidence type="ECO:0000256" key="5">
    <source>
        <dbReference type="ARBA" id="ARBA00023004"/>
    </source>
</evidence>
<dbReference type="PRINTS" id="PR00385">
    <property type="entry name" value="P450"/>
</dbReference>
<dbReference type="Proteomes" id="UP001273209">
    <property type="component" value="Unassembled WGS sequence"/>
</dbReference>
<sequence>MEALGVISSLATSHPIAFALWSLVSAFVFQVLQRGYRHRRFYRNLPGPPHSALWGHLNILGEVSATIPPNSHPQAYYTEIARKYNLKGIFYLDLWPIADSSVVLTDPTLMEEVTVRNPLQQHAMAEAFLSPIIGPNVIATANGPVWKRLHNAMAPAFSWSHIRSLTAVMVDECSLYRATLEKYAKSGEVFSVEELSARLIFDVIGRVVFNFRLHAQTANSPYLNDLRELVDLAHNQTDLVASYNPIARVAKWWKKRKVLGRLHPLILGKIKDSIKGLLLGGHGTTTDSLCYILMLLSHAPTALKKMRQEHDDVFGQTFDGTVELLLDAPAKLQDLPYTDAIIKESLRLFPVGFTVREADAGAKLTVQGKSYPIDRHQGVVLNGHDLHYNSDFFPNHTEFRPERWLDSEGVPRSYFRTFGRGPRACLGQNLAMNELKVILLMVVRDFEFECAGLKPNAKPKTSYTSLDTVFGDIIFQELGIEARPRGGMMMTVKRNN</sequence>
<dbReference type="InterPro" id="IPR017972">
    <property type="entry name" value="Cyt_P450_CS"/>
</dbReference>
<dbReference type="PANTHER" id="PTHR24305">
    <property type="entry name" value="CYTOCHROME P450"/>
    <property type="match status" value="1"/>
</dbReference>
<accession>A0AAE1LXL0</accession>
<keyword evidence="8" id="KW-0472">Membrane</keyword>
<evidence type="ECO:0000313" key="10">
    <source>
        <dbReference type="Proteomes" id="UP001273209"/>
    </source>
</evidence>
<keyword evidence="7" id="KW-0503">Monooxygenase</keyword>
<dbReference type="Gene3D" id="1.10.630.10">
    <property type="entry name" value="Cytochrome P450"/>
    <property type="match status" value="2"/>
</dbReference>
<dbReference type="Pfam" id="PF00067">
    <property type="entry name" value="p450"/>
    <property type="match status" value="2"/>
</dbReference>
<keyword evidence="5 6" id="KW-0408">Iron</keyword>
<evidence type="ECO:0000256" key="4">
    <source>
        <dbReference type="ARBA" id="ARBA00022723"/>
    </source>
</evidence>
<dbReference type="PRINTS" id="PR00463">
    <property type="entry name" value="EP450I"/>
</dbReference>
<dbReference type="GO" id="GO:0004497">
    <property type="term" value="F:monooxygenase activity"/>
    <property type="evidence" value="ECO:0007669"/>
    <property type="project" value="UniProtKB-KW"/>
</dbReference>
<proteinExistence type="inferred from homology"/>
<dbReference type="CDD" id="cd11051">
    <property type="entry name" value="CYP59-like"/>
    <property type="match status" value="1"/>
</dbReference>
<evidence type="ECO:0000256" key="6">
    <source>
        <dbReference type="PIRSR" id="PIRSR602401-1"/>
    </source>
</evidence>
<organism evidence="9 10">
    <name type="scientific">Trichoderma aggressivum f. europaeum</name>
    <dbReference type="NCBI Taxonomy" id="173218"/>
    <lineage>
        <taxon>Eukaryota</taxon>
        <taxon>Fungi</taxon>
        <taxon>Dikarya</taxon>
        <taxon>Ascomycota</taxon>
        <taxon>Pezizomycotina</taxon>
        <taxon>Sordariomycetes</taxon>
        <taxon>Hypocreomycetidae</taxon>
        <taxon>Hypocreales</taxon>
        <taxon>Hypocreaceae</taxon>
        <taxon>Trichoderma</taxon>
    </lineage>
</organism>
<dbReference type="GeneID" id="87922338"/>
<dbReference type="PANTHER" id="PTHR24305:SF232">
    <property type="entry name" value="P450, PUTATIVE (EUROFUNG)-RELATED"/>
    <property type="match status" value="1"/>
</dbReference>
<evidence type="ECO:0000256" key="2">
    <source>
        <dbReference type="ARBA" id="ARBA00010617"/>
    </source>
</evidence>
<dbReference type="SUPFAM" id="SSF48264">
    <property type="entry name" value="Cytochrome P450"/>
    <property type="match status" value="1"/>
</dbReference>
<dbReference type="EMBL" id="JAWRVG010000035">
    <property type="protein sequence ID" value="KAK4067229.1"/>
    <property type="molecule type" value="Genomic_DNA"/>
</dbReference>
<protein>
    <recommendedName>
        <fullName evidence="11">Cytochrome P450</fullName>
    </recommendedName>
</protein>
<dbReference type="RefSeq" id="XP_062753258.1">
    <property type="nucleotide sequence ID" value="XM_062902433.1"/>
</dbReference>
<gene>
    <name evidence="9" type="ORF">Triagg1_7672</name>
</gene>
<evidence type="ECO:0000256" key="3">
    <source>
        <dbReference type="ARBA" id="ARBA00022617"/>
    </source>
</evidence>
<feature type="binding site" description="axial binding residue" evidence="6">
    <location>
        <position position="425"/>
    </location>
    <ligand>
        <name>heme</name>
        <dbReference type="ChEBI" id="CHEBI:30413"/>
    </ligand>
    <ligandPart>
        <name>Fe</name>
        <dbReference type="ChEBI" id="CHEBI:18248"/>
    </ligandPart>
</feature>
<comment type="similarity">
    <text evidence="2 7">Belongs to the cytochrome P450 family.</text>
</comment>
<comment type="cofactor">
    <cofactor evidence="1 6">
        <name>heme</name>
        <dbReference type="ChEBI" id="CHEBI:30413"/>
    </cofactor>
</comment>
<comment type="caution">
    <text evidence="9">The sequence shown here is derived from an EMBL/GenBank/DDBJ whole genome shotgun (WGS) entry which is preliminary data.</text>
</comment>
<evidence type="ECO:0000256" key="8">
    <source>
        <dbReference type="SAM" id="Phobius"/>
    </source>
</evidence>
<keyword evidence="8" id="KW-0812">Transmembrane</keyword>
<dbReference type="GO" id="GO:0016705">
    <property type="term" value="F:oxidoreductase activity, acting on paired donors, with incorporation or reduction of molecular oxygen"/>
    <property type="evidence" value="ECO:0007669"/>
    <property type="project" value="InterPro"/>
</dbReference>
<dbReference type="InterPro" id="IPR036396">
    <property type="entry name" value="Cyt_P450_sf"/>
</dbReference>
<dbReference type="InterPro" id="IPR001128">
    <property type="entry name" value="Cyt_P450"/>
</dbReference>
<dbReference type="GO" id="GO:0020037">
    <property type="term" value="F:heme binding"/>
    <property type="evidence" value="ECO:0007669"/>
    <property type="project" value="InterPro"/>
</dbReference>
<dbReference type="PROSITE" id="PS00086">
    <property type="entry name" value="CYTOCHROME_P450"/>
    <property type="match status" value="1"/>
</dbReference>
<keyword evidence="10" id="KW-1185">Reference proteome</keyword>
<reference evidence="9" key="1">
    <citation type="submission" date="2023-11" db="EMBL/GenBank/DDBJ databases">
        <title>The genome sequences of three competitors of mushroom-forming fungi.</title>
        <authorList>
            <person name="Beijen E."/>
            <person name="Ohm R.A."/>
        </authorList>
    </citation>
    <scope>NUCLEOTIDE SEQUENCE</scope>
    <source>
        <strain evidence="9">CBS 100526</strain>
    </source>
</reference>
<name>A0AAE1LXL0_9HYPO</name>
<evidence type="ECO:0000313" key="9">
    <source>
        <dbReference type="EMBL" id="KAK4067229.1"/>
    </source>
</evidence>
<evidence type="ECO:0008006" key="11">
    <source>
        <dbReference type="Google" id="ProtNLM"/>
    </source>
</evidence>
<keyword evidence="7" id="KW-0560">Oxidoreductase</keyword>
<feature type="transmembrane region" description="Helical" evidence="8">
    <location>
        <begin position="12"/>
        <end position="32"/>
    </location>
</feature>
<evidence type="ECO:0000256" key="7">
    <source>
        <dbReference type="RuleBase" id="RU000461"/>
    </source>
</evidence>
<keyword evidence="8" id="KW-1133">Transmembrane helix</keyword>